<dbReference type="Proteomes" id="UP000196710">
    <property type="component" value="Chromosome"/>
</dbReference>
<reference evidence="2" key="1">
    <citation type="journal article" date="2017" name="Genome Announc.">
        <title>High-Quality Whole-Genome Sequences of the Oligo-Mouse-Microbiota Bacterial Community.</title>
        <authorList>
            <person name="Garzetti D."/>
            <person name="Brugiroux S."/>
            <person name="Bunk B."/>
            <person name="Pukall R."/>
            <person name="McCoy K.D."/>
            <person name="Macpherson A.J."/>
            <person name="Stecher B."/>
        </authorList>
    </citation>
    <scope>NUCLEOTIDE SEQUENCE</scope>
    <source>
        <strain evidence="2">KB18</strain>
    </source>
</reference>
<dbReference type="AlphaFoldDB" id="A0A1Z2XQ21"/>
<evidence type="ECO:0000313" key="5">
    <source>
        <dbReference type="Proteomes" id="UP000596035"/>
    </source>
</evidence>
<reference evidence="4" key="2">
    <citation type="submission" date="2017-05" db="EMBL/GenBank/DDBJ databases">
        <title>Improved OligoMM genomes.</title>
        <authorList>
            <person name="Garzetti D."/>
        </authorList>
    </citation>
    <scope>NUCLEOTIDE SEQUENCE [LARGE SCALE GENOMIC DNA]</scope>
    <source>
        <strain evidence="4">KB18</strain>
    </source>
</reference>
<dbReference type="EMBL" id="CP065321">
    <property type="protein sequence ID" value="QQR29826.1"/>
    <property type="molecule type" value="Genomic_DNA"/>
</dbReference>
<keyword evidence="1" id="KW-1133">Transmembrane helix</keyword>
<name>A0A1Z2XQ21_9FIRM</name>
<keyword evidence="1" id="KW-0472">Membrane</keyword>
<evidence type="ECO:0000256" key="1">
    <source>
        <dbReference type="SAM" id="Phobius"/>
    </source>
</evidence>
<dbReference type="Proteomes" id="UP000596035">
    <property type="component" value="Chromosome"/>
</dbReference>
<keyword evidence="1" id="KW-0812">Transmembrane</keyword>
<evidence type="ECO:0000313" key="4">
    <source>
        <dbReference type="Proteomes" id="UP000196710"/>
    </source>
</evidence>
<dbReference type="RefSeq" id="WP_066533832.1">
    <property type="nucleotide sequence ID" value="NZ_CP021422.1"/>
</dbReference>
<dbReference type="EMBL" id="CP021422">
    <property type="protein sequence ID" value="ASB40543.1"/>
    <property type="molecule type" value="Genomic_DNA"/>
</dbReference>
<protein>
    <recommendedName>
        <fullName evidence="6">MacB-like periplasmic core domain-containing protein</fullName>
    </recommendedName>
</protein>
<proteinExistence type="predicted"/>
<dbReference type="KEGG" id="amur:ADH66_07645"/>
<accession>A0A1Z2XQ21</accession>
<evidence type="ECO:0008006" key="6">
    <source>
        <dbReference type="Google" id="ProtNLM"/>
    </source>
</evidence>
<sequence length="255" mass="27736">MEKQILICAGLKRHRGALLGIFLLITLTATVTGTVLTLWANAAHHEETGLTQAGFGELTAWVSGEADTESLTEEITNLDEIDRAETQMLVFTNYTALGQESDSEGQLLLYEPERERYLFFTDDLSGYQHAPENIPPGEVYVSPSLVSMFGLGIGDEITFPIARSGRDMVLKVAGFFEDPVMGSSMIGMKGFLVSEPDYRAALDIIESSGIAIYKAIGFADSVQRLAFALRFGVTALIGSLAGKIKRTQLTSLINE</sequence>
<evidence type="ECO:0000313" key="2">
    <source>
        <dbReference type="EMBL" id="ASB40543.1"/>
    </source>
</evidence>
<organism evidence="3 5">
    <name type="scientific">Acutalibacter muris</name>
    <dbReference type="NCBI Taxonomy" id="1796620"/>
    <lineage>
        <taxon>Bacteria</taxon>
        <taxon>Bacillati</taxon>
        <taxon>Bacillota</taxon>
        <taxon>Clostridia</taxon>
        <taxon>Eubacteriales</taxon>
        <taxon>Acutalibacteraceae</taxon>
        <taxon>Acutalibacter</taxon>
    </lineage>
</organism>
<feature type="transmembrane region" description="Helical" evidence="1">
    <location>
        <begin position="21"/>
        <end position="40"/>
    </location>
</feature>
<gene>
    <name evidence="2" type="ORF">ADH66_07645</name>
    <name evidence="3" type="ORF">I5Q82_17695</name>
</gene>
<reference evidence="3 5" key="3">
    <citation type="submission" date="2020-11" db="EMBL/GenBank/DDBJ databases">
        <title>Closed and high quality bacterial genomes of the OMM12 community.</title>
        <authorList>
            <person name="Marbouty M."/>
            <person name="Lamy-Besnier Q."/>
            <person name="Debarbieux L."/>
            <person name="Koszul R."/>
        </authorList>
    </citation>
    <scope>NUCLEOTIDE SEQUENCE [LARGE SCALE GENOMIC DNA]</scope>
    <source>
        <strain evidence="3 5">KB18</strain>
    </source>
</reference>
<evidence type="ECO:0000313" key="3">
    <source>
        <dbReference type="EMBL" id="QQR29826.1"/>
    </source>
</evidence>
<keyword evidence="4" id="KW-1185">Reference proteome</keyword>